<dbReference type="EMBL" id="BK015264">
    <property type="protein sequence ID" value="DAD98606.1"/>
    <property type="molecule type" value="Genomic_DNA"/>
</dbReference>
<proteinExistence type="predicted"/>
<reference evidence="1" key="1">
    <citation type="journal article" date="2021" name="Proc. Natl. Acad. Sci. U.S.A.">
        <title>A Catalog of Tens of Thousands of Viruses from Human Metagenomes Reveals Hidden Associations with Chronic Diseases.</title>
        <authorList>
            <person name="Tisza M.J."/>
            <person name="Buck C.B."/>
        </authorList>
    </citation>
    <scope>NUCLEOTIDE SEQUENCE</scope>
    <source>
        <strain evidence="1">CtTnV63</strain>
    </source>
</reference>
<name>A0A8S5NV41_9CAUD</name>
<evidence type="ECO:0000313" key="1">
    <source>
        <dbReference type="EMBL" id="DAD98606.1"/>
    </source>
</evidence>
<sequence length="139" mass="16507">MTEKRKTTYVAFDGTEFQNKNECKNYENNKLLENLRGSFFYDFFGKPIPIFKMIKQINRVSIADLRSEEAVKVFTGVLKLDKYDFPWTKPGIYFFTHLEDGTTWHSIKSFYKKIEEIYDIFSIAKRLEKEKGNDNNDSI</sequence>
<accession>A0A8S5NV41</accession>
<protein>
    <submittedName>
        <fullName evidence="1">Uncharacterized protein</fullName>
    </submittedName>
</protein>
<organism evidence="1">
    <name type="scientific">Siphoviridae sp. ctTnV63</name>
    <dbReference type="NCBI Taxonomy" id="2825523"/>
    <lineage>
        <taxon>Viruses</taxon>
        <taxon>Duplodnaviria</taxon>
        <taxon>Heunggongvirae</taxon>
        <taxon>Uroviricota</taxon>
        <taxon>Caudoviricetes</taxon>
    </lineage>
</organism>